<evidence type="ECO:0000256" key="3">
    <source>
        <dbReference type="ARBA" id="ARBA00023163"/>
    </source>
</evidence>
<dbReference type="PANTHER" id="PTHR30055:SF234">
    <property type="entry name" value="HTH-TYPE TRANSCRIPTIONAL REGULATOR BETI"/>
    <property type="match status" value="1"/>
</dbReference>
<feature type="domain" description="HTH tetR-type" evidence="6">
    <location>
        <begin position="10"/>
        <end position="70"/>
    </location>
</feature>
<evidence type="ECO:0000259" key="6">
    <source>
        <dbReference type="PROSITE" id="PS50977"/>
    </source>
</evidence>
<evidence type="ECO:0000256" key="5">
    <source>
        <dbReference type="SAM" id="MobiDB-lite"/>
    </source>
</evidence>
<feature type="compositionally biased region" description="Low complexity" evidence="5">
    <location>
        <begin position="214"/>
        <end position="233"/>
    </location>
</feature>
<dbReference type="PROSITE" id="PS50977">
    <property type="entry name" value="HTH_TETR_2"/>
    <property type="match status" value="1"/>
</dbReference>
<reference evidence="8" key="1">
    <citation type="journal article" date="2019" name="Int. J. Syst. Evol. Microbiol.">
        <title>The Global Catalogue of Microorganisms (GCM) 10K type strain sequencing project: providing services to taxonomists for standard genome sequencing and annotation.</title>
        <authorList>
            <consortium name="The Broad Institute Genomics Platform"/>
            <consortium name="The Broad Institute Genome Sequencing Center for Infectious Disease"/>
            <person name="Wu L."/>
            <person name="Ma J."/>
        </authorList>
    </citation>
    <scope>NUCLEOTIDE SEQUENCE [LARGE SCALE GENOMIC DNA]</scope>
    <source>
        <strain evidence="8">NBRC 108894</strain>
    </source>
</reference>
<keyword evidence="3" id="KW-0804">Transcription</keyword>
<feature type="region of interest" description="Disordered" evidence="5">
    <location>
        <begin position="176"/>
        <end position="233"/>
    </location>
</feature>
<gene>
    <name evidence="7" type="ORF">GCM10025881_20890</name>
</gene>
<dbReference type="EMBL" id="BSVB01000001">
    <property type="protein sequence ID" value="GMA95265.1"/>
    <property type="molecule type" value="Genomic_DNA"/>
</dbReference>
<name>A0ABQ6K3Q3_9MICO</name>
<dbReference type="Proteomes" id="UP001157034">
    <property type="component" value="Unassembled WGS sequence"/>
</dbReference>
<evidence type="ECO:0000256" key="1">
    <source>
        <dbReference type="ARBA" id="ARBA00023015"/>
    </source>
</evidence>
<keyword evidence="2 4" id="KW-0238">DNA-binding</keyword>
<keyword evidence="8" id="KW-1185">Reference proteome</keyword>
<dbReference type="SUPFAM" id="SSF46689">
    <property type="entry name" value="Homeodomain-like"/>
    <property type="match status" value="1"/>
</dbReference>
<evidence type="ECO:0000256" key="2">
    <source>
        <dbReference type="ARBA" id="ARBA00023125"/>
    </source>
</evidence>
<organism evidence="7 8">
    <name type="scientific">Pseudolysinimonas kribbensis</name>
    <dbReference type="NCBI Taxonomy" id="433641"/>
    <lineage>
        <taxon>Bacteria</taxon>
        <taxon>Bacillati</taxon>
        <taxon>Actinomycetota</taxon>
        <taxon>Actinomycetes</taxon>
        <taxon>Micrococcales</taxon>
        <taxon>Microbacteriaceae</taxon>
        <taxon>Pseudolysinimonas</taxon>
    </lineage>
</organism>
<dbReference type="PANTHER" id="PTHR30055">
    <property type="entry name" value="HTH-TYPE TRANSCRIPTIONAL REGULATOR RUTR"/>
    <property type="match status" value="1"/>
</dbReference>
<comment type="caution">
    <text evidence="7">The sequence shown here is derived from an EMBL/GenBank/DDBJ whole genome shotgun (WGS) entry which is preliminary data.</text>
</comment>
<evidence type="ECO:0000313" key="8">
    <source>
        <dbReference type="Proteomes" id="UP001157034"/>
    </source>
</evidence>
<dbReference type="InterPro" id="IPR001647">
    <property type="entry name" value="HTH_TetR"/>
</dbReference>
<dbReference type="Pfam" id="PF00440">
    <property type="entry name" value="TetR_N"/>
    <property type="match status" value="1"/>
</dbReference>
<proteinExistence type="predicted"/>
<dbReference type="Gene3D" id="1.10.357.10">
    <property type="entry name" value="Tetracycline Repressor, domain 2"/>
    <property type="match status" value="1"/>
</dbReference>
<dbReference type="InterPro" id="IPR050109">
    <property type="entry name" value="HTH-type_TetR-like_transc_reg"/>
</dbReference>
<feature type="DNA-binding region" description="H-T-H motif" evidence="4">
    <location>
        <begin position="33"/>
        <end position="52"/>
    </location>
</feature>
<evidence type="ECO:0000313" key="7">
    <source>
        <dbReference type="EMBL" id="GMA95265.1"/>
    </source>
</evidence>
<accession>A0ABQ6K3Q3</accession>
<protein>
    <recommendedName>
        <fullName evidence="6">HTH tetR-type domain-containing protein</fullName>
    </recommendedName>
</protein>
<dbReference type="InterPro" id="IPR009057">
    <property type="entry name" value="Homeodomain-like_sf"/>
</dbReference>
<keyword evidence="1" id="KW-0805">Transcription regulation</keyword>
<evidence type="ECO:0000256" key="4">
    <source>
        <dbReference type="PROSITE-ProRule" id="PRU00335"/>
    </source>
</evidence>
<sequence length="233" mass="25122">MSRPPRPLDAAASGRLLAAAADAFGARGLERASLNDVLKRAGMGKGSFYHWFADKAALHDWVVDAIAGRLGTTLRAPDPSSLTAESFRAELDAVLARFAQAAEADPQLADLGLMFHNSIGLAPERSISRVRVTALRWIDEVLRAGRDLGVIRTDLPADLLSAWAIASSRRSISGLSVPTHRIAPPSRPPPSTRCGRCWRRAPPRTRRARDARRSAAARSAGSRRAGSPSHRSR</sequence>
<feature type="compositionally biased region" description="Basic residues" evidence="5">
    <location>
        <begin position="196"/>
        <end position="210"/>
    </location>
</feature>
<dbReference type="PRINTS" id="PR00455">
    <property type="entry name" value="HTHTETR"/>
</dbReference>